<comment type="similarity">
    <text evidence="5">Belongs to the cytochrome P450 family.</text>
</comment>
<evidence type="ECO:0000256" key="1">
    <source>
        <dbReference type="ARBA" id="ARBA00022723"/>
    </source>
</evidence>
<dbReference type="PANTHER" id="PTHR46300:SF11">
    <property type="entry name" value="OXIDOREDUCTASE, PUTATIVE-RELATED"/>
    <property type="match status" value="1"/>
</dbReference>
<accession>A0AAD5K144</accession>
<keyword evidence="2 5" id="KW-0560">Oxidoreductase</keyword>
<dbReference type="Gene3D" id="1.10.630.10">
    <property type="entry name" value="Cytochrome P450"/>
    <property type="match status" value="1"/>
</dbReference>
<evidence type="ECO:0000256" key="6">
    <source>
        <dbReference type="SAM" id="Phobius"/>
    </source>
</evidence>
<keyword evidence="4 5" id="KW-0349">Heme</keyword>
<dbReference type="GO" id="GO:0004497">
    <property type="term" value="F:monooxygenase activity"/>
    <property type="evidence" value="ECO:0007669"/>
    <property type="project" value="UniProtKB-KW"/>
</dbReference>
<organism evidence="7 8">
    <name type="scientific">Phascolomyces articulosus</name>
    <dbReference type="NCBI Taxonomy" id="60185"/>
    <lineage>
        <taxon>Eukaryota</taxon>
        <taxon>Fungi</taxon>
        <taxon>Fungi incertae sedis</taxon>
        <taxon>Mucoromycota</taxon>
        <taxon>Mucoromycotina</taxon>
        <taxon>Mucoromycetes</taxon>
        <taxon>Mucorales</taxon>
        <taxon>Lichtheimiaceae</taxon>
        <taxon>Phascolomyces</taxon>
    </lineage>
</organism>
<keyword evidence="1 4" id="KW-0479">Metal-binding</keyword>
<reference evidence="7" key="1">
    <citation type="journal article" date="2022" name="IScience">
        <title>Evolution of zygomycete secretomes and the origins of terrestrial fungal ecologies.</title>
        <authorList>
            <person name="Chang Y."/>
            <person name="Wang Y."/>
            <person name="Mondo S."/>
            <person name="Ahrendt S."/>
            <person name="Andreopoulos W."/>
            <person name="Barry K."/>
            <person name="Beard J."/>
            <person name="Benny G.L."/>
            <person name="Blankenship S."/>
            <person name="Bonito G."/>
            <person name="Cuomo C."/>
            <person name="Desiro A."/>
            <person name="Gervers K.A."/>
            <person name="Hundley H."/>
            <person name="Kuo A."/>
            <person name="LaButti K."/>
            <person name="Lang B.F."/>
            <person name="Lipzen A."/>
            <person name="O'Donnell K."/>
            <person name="Pangilinan J."/>
            <person name="Reynolds N."/>
            <person name="Sandor L."/>
            <person name="Smith M.E."/>
            <person name="Tsang A."/>
            <person name="Grigoriev I.V."/>
            <person name="Stajich J.E."/>
            <person name="Spatafora J.W."/>
        </authorList>
    </citation>
    <scope>NUCLEOTIDE SEQUENCE</scope>
    <source>
        <strain evidence="7">RSA 2281</strain>
    </source>
</reference>
<dbReference type="InterPro" id="IPR002401">
    <property type="entry name" value="Cyt_P450_E_grp-I"/>
</dbReference>
<dbReference type="GO" id="GO:0020037">
    <property type="term" value="F:heme binding"/>
    <property type="evidence" value="ECO:0007669"/>
    <property type="project" value="InterPro"/>
</dbReference>
<dbReference type="PROSITE" id="PS00086">
    <property type="entry name" value="CYTOCHROME_P450"/>
    <property type="match status" value="1"/>
</dbReference>
<keyword evidence="6" id="KW-0812">Transmembrane</keyword>
<dbReference type="AlphaFoldDB" id="A0AAD5K144"/>
<sequence>MTSQRDLTTTELFNKIISNTPGGAVVVTLGAAACTYLLVSSFKNNNNKIGWREVPSPKGSVPYFGHLFKLDEVPVKQFNKWHEELGPIIKVNMGVREWYSIADPLLAHQVFNINGKSTSGRPHATFMTECYALGGKGIVAGSPSTQFNKTRGAMLQVISSKNRASIEKLFNPDVDAFVEKILDITTKKGSVNVLEPLHFTSLNVILTACFGKRIESTEDPLFKEITSVMSETGRRAGPAEEITSFLPIMGIVDFLIRKKRNMRQFVQEKRDPLFTQLIQEAVEGDVDCLAKSMLAMEDDVNEFTNVMVTMSDSIMAGTDTSAVMLQWAFVILSRYPKVQQEIREELDQFICEHRRLPTLDERESLPYSISVQKECMRYKPATMFGLPHECTEDIEVSGYHIPKGATVVSNMFALHRNEEFYPNADKFIPDRFLNDTRAMHQSANSSAEKRDHFNFGWGRRVCPGAYLAELEIFNIWVRVFAKCVIKPPLDGNGNPIYPDIDTIINAGIVTPPKNPIVRVIKRTDALL</sequence>
<keyword evidence="5" id="KW-0503">Monooxygenase</keyword>
<feature type="transmembrane region" description="Helical" evidence="6">
    <location>
        <begin position="20"/>
        <end position="39"/>
    </location>
</feature>
<keyword evidence="6" id="KW-1133">Transmembrane helix</keyword>
<protein>
    <submittedName>
        <fullName evidence="7">Cytochrome P450</fullName>
    </submittedName>
</protein>
<dbReference type="PRINTS" id="PR00385">
    <property type="entry name" value="P450"/>
</dbReference>
<dbReference type="SUPFAM" id="SSF48264">
    <property type="entry name" value="Cytochrome P450"/>
    <property type="match status" value="1"/>
</dbReference>
<feature type="binding site" description="axial binding residue" evidence="4">
    <location>
        <position position="462"/>
    </location>
    <ligand>
        <name>heme</name>
        <dbReference type="ChEBI" id="CHEBI:30413"/>
    </ligand>
    <ligandPart>
        <name>Fe</name>
        <dbReference type="ChEBI" id="CHEBI:18248"/>
    </ligandPart>
</feature>
<evidence type="ECO:0000313" key="8">
    <source>
        <dbReference type="Proteomes" id="UP001209540"/>
    </source>
</evidence>
<proteinExistence type="inferred from homology"/>
<evidence type="ECO:0000256" key="2">
    <source>
        <dbReference type="ARBA" id="ARBA00023002"/>
    </source>
</evidence>
<comment type="caution">
    <text evidence="7">The sequence shown here is derived from an EMBL/GenBank/DDBJ whole genome shotgun (WGS) entry which is preliminary data.</text>
</comment>
<evidence type="ECO:0000256" key="4">
    <source>
        <dbReference type="PIRSR" id="PIRSR602401-1"/>
    </source>
</evidence>
<comment type="cofactor">
    <cofactor evidence="4">
        <name>heme</name>
        <dbReference type="ChEBI" id="CHEBI:30413"/>
    </cofactor>
</comment>
<dbReference type="InterPro" id="IPR001128">
    <property type="entry name" value="Cyt_P450"/>
</dbReference>
<dbReference type="PROSITE" id="PS51257">
    <property type="entry name" value="PROKAR_LIPOPROTEIN"/>
    <property type="match status" value="1"/>
</dbReference>
<evidence type="ECO:0000313" key="7">
    <source>
        <dbReference type="EMBL" id="KAI9264108.1"/>
    </source>
</evidence>
<keyword evidence="6" id="KW-0472">Membrane</keyword>
<dbReference type="Pfam" id="PF00067">
    <property type="entry name" value="p450"/>
    <property type="match status" value="1"/>
</dbReference>
<name>A0AAD5K144_9FUNG</name>
<dbReference type="InterPro" id="IPR050364">
    <property type="entry name" value="Cytochrome_P450_fung"/>
</dbReference>
<dbReference type="Proteomes" id="UP001209540">
    <property type="component" value="Unassembled WGS sequence"/>
</dbReference>
<reference evidence="7" key="2">
    <citation type="submission" date="2023-02" db="EMBL/GenBank/DDBJ databases">
        <authorList>
            <consortium name="DOE Joint Genome Institute"/>
            <person name="Mondo S.J."/>
            <person name="Chang Y."/>
            <person name="Wang Y."/>
            <person name="Ahrendt S."/>
            <person name="Andreopoulos W."/>
            <person name="Barry K."/>
            <person name="Beard J."/>
            <person name="Benny G.L."/>
            <person name="Blankenship S."/>
            <person name="Bonito G."/>
            <person name="Cuomo C."/>
            <person name="Desiro A."/>
            <person name="Gervers K.A."/>
            <person name="Hundley H."/>
            <person name="Kuo A."/>
            <person name="LaButti K."/>
            <person name="Lang B.F."/>
            <person name="Lipzen A."/>
            <person name="O'Donnell K."/>
            <person name="Pangilinan J."/>
            <person name="Reynolds N."/>
            <person name="Sandor L."/>
            <person name="Smith M.W."/>
            <person name="Tsang A."/>
            <person name="Grigoriev I.V."/>
            <person name="Stajich J.E."/>
            <person name="Spatafora J.W."/>
        </authorList>
    </citation>
    <scope>NUCLEOTIDE SEQUENCE</scope>
    <source>
        <strain evidence="7">RSA 2281</strain>
    </source>
</reference>
<dbReference type="PRINTS" id="PR00463">
    <property type="entry name" value="EP450I"/>
</dbReference>
<dbReference type="GO" id="GO:0005506">
    <property type="term" value="F:iron ion binding"/>
    <property type="evidence" value="ECO:0007669"/>
    <property type="project" value="InterPro"/>
</dbReference>
<keyword evidence="3 4" id="KW-0408">Iron</keyword>
<gene>
    <name evidence="7" type="ORF">BDA99DRAFT_508423</name>
</gene>
<dbReference type="EMBL" id="JAIXMP010000012">
    <property type="protein sequence ID" value="KAI9264108.1"/>
    <property type="molecule type" value="Genomic_DNA"/>
</dbReference>
<keyword evidence="8" id="KW-1185">Reference proteome</keyword>
<dbReference type="InterPro" id="IPR036396">
    <property type="entry name" value="Cyt_P450_sf"/>
</dbReference>
<dbReference type="GO" id="GO:0016705">
    <property type="term" value="F:oxidoreductase activity, acting on paired donors, with incorporation or reduction of molecular oxygen"/>
    <property type="evidence" value="ECO:0007669"/>
    <property type="project" value="InterPro"/>
</dbReference>
<evidence type="ECO:0000256" key="5">
    <source>
        <dbReference type="RuleBase" id="RU000461"/>
    </source>
</evidence>
<evidence type="ECO:0000256" key="3">
    <source>
        <dbReference type="ARBA" id="ARBA00023004"/>
    </source>
</evidence>
<dbReference type="PANTHER" id="PTHR46300">
    <property type="entry name" value="P450, PUTATIVE (EUROFUNG)-RELATED-RELATED"/>
    <property type="match status" value="1"/>
</dbReference>
<dbReference type="InterPro" id="IPR017972">
    <property type="entry name" value="Cyt_P450_CS"/>
</dbReference>